<evidence type="ECO:0000313" key="3">
    <source>
        <dbReference type="Proteomes" id="UP001174909"/>
    </source>
</evidence>
<feature type="compositionally biased region" description="Pro residues" evidence="1">
    <location>
        <begin position="25"/>
        <end position="35"/>
    </location>
</feature>
<proteinExistence type="predicted"/>
<feature type="compositionally biased region" description="Low complexity" evidence="1">
    <location>
        <begin position="130"/>
        <end position="151"/>
    </location>
</feature>
<feature type="region of interest" description="Disordered" evidence="1">
    <location>
        <begin position="181"/>
        <end position="215"/>
    </location>
</feature>
<feature type="compositionally biased region" description="Polar residues" evidence="1">
    <location>
        <begin position="88"/>
        <end position="103"/>
    </location>
</feature>
<dbReference type="AlphaFoldDB" id="A0AA35TJL4"/>
<feature type="region of interest" description="Disordered" evidence="1">
    <location>
        <begin position="1"/>
        <end position="152"/>
    </location>
</feature>
<evidence type="ECO:0000313" key="2">
    <source>
        <dbReference type="EMBL" id="CAI8048889.1"/>
    </source>
</evidence>
<name>A0AA35TJL4_GEOBA</name>
<gene>
    <name evidence="2" type="ORF">GBAR_LOCUS26941</name>
</gene>
<dbReference type="EMBL" id="CASHTH010003755">
    <property type="protein sequence ID" value="CAI8048889.1"/>
    <property type="molecule type" value="Genomic_DNA"/>
</dbReference>
<keyword evidence="3" id="KW-1185">Reference proteome</keyword>
<evidence type="ECO:0000256" key="1">
    <source>
        <dbReference type="SAM" id="MobiDB-lite"/>
    </source>
</evidence>
<protein>
    <submittedName>
        <fullName evidence="2">Uncharacterized protein</fullName>
    </submittedName>
</protein>
<reference evidence="2" key="1">
    <citation type="submission" date="2023-03" db="EMBL/GenBank/DDBJ databases">
        <authorList>
            <person name="Steffen K."/>
            <person name="Cardenas P."/>
        </authorList>
    </citation>
    <scope>NUCLEOTIDE SEQUENCE</scope>
</reference>
<sequence>MAMAEVFLPNLHESVPPPHHHLLPTSPPFPSPPPSTCSSYHEDTDHTQAMPPAPPPSPQGPISGGPVFEIDASYFERPRKTELPPSPTNSLDFSAMFTPNKSPLESEPHSPVQPSPGDPLDSAYGSTHASTSSRRSNLGSSSQSIPISPNSVTSAGGLGLFYSYSDDTTFRNGLRSQTALAQHPDTHDGSHLSAESASPAPRPRSNTHPSHTLTPHTSLLHEQHRRQEMLRAFHPHLPLSFDTTQLPQVSGMAGGILDSGYHEALIPELPIRRNKRKSYELGYEGDSMDLFSCESFSESGCSGSESEWGSKKACQEGKNPVIRRQSSSFSGGFTYSNTLNAGRESLGCNISAPSTPGHSTTPLLQQAFGGSLHHSYEHAPSLSPPVFTSPQHTPFIIATSVDVPTSLQSMEVGEEMESLESVMDTATGEPCVEMDSLSTQLRGSHLEYVTHGNQAPPIHTHLTLAPPQIAGGSHRSHSSGDTYDFGLNPQLAQGGDFYFSYHESGQNTALNDAACSAESRFLLSKSL</sequence>
<accession>A0AA35TJL4</accession>
<organism evidence="2 3">
    <name type="scientific">Geodia barretti</name>
    <name type="common">Barrett's horny sponge</name>
    <dbReference type="NCBI Taxonomy" id="519541"/>
    <lineage>
        <taxon>Eukaryota</taxon>
        <taxon>Metazoa</taxon>
        <taxon>Porifera</taxon>
        <taxon>Demospongiae</taxon>
        <taxon>Heteroscleromorpha</taxon>
        <taxon>Tetractinellida</taxon>
        <taxon>Astrophorina</taxon>
        <taxon>Geodiidae</taxon>
        <taxon>Geodia</taxon>
    </lineage>
</organism>
<comment type="caution">
    <text evidence="2">The sequence shown here is derived from an EMBL/GenBank/DDBJ whole genome shotgun (WGS) entry which is preliminary data.</text>
</comment>
<dbReference type="Proteomes" id="UP001174909">
    <property type="component" value="Unassembled WGS sequence"/>
</dbReference>